<gene>
    <name evidence="1" type="ORF">HUE88_05120</name>
</gene>
<organism evidence="1 2">
    <name type="scientific">Candidatus Sulfurimonas baltica</name>
    <dbReference type="NCBI Taxonomy" id="2740404"/>
    <lineage>
        <taxon>Bacteria</taxon>
        <taxon>Pseudomonadati</taxon>
        <taxon>Campylobacterota</taxon>
        <taxon>Epsilonproteobacteria</taxon>
        <taxon>Campylobacterales</taxon>
        <taxon>Sulfurimonadaceae</taxon>
        <taxon>Sulfurimonas</taxon>
    </lineage>
</organism>
<dbReference type="RefSeq" id="WP_194371759.1">
    <property type="nucleotide sequence ID" value="NZ_CP054492.1"/>
</dbReference>
<evidence type="ECO:0000313" key="1">
    <source>
        <dbReference type="EMBL" id="QOY53062.1"/>
    </source>
</evidence>
<keyword evidence="2" id="KW-1185">Reference proteome</keyword>
<dbReference type="Proteomes" id="UP000593994">
    <property type="component" value="Chromosome"/>
</dbReference>
<dbReference type="AlphaFoldDB" id="A0A7S7LXB2"/>
<protein>
    <submittedName>
        <fullName evidence="1">Uncharacterized protein</fullName>
    </submittedName>
</protein>
<dbReference type="EMBL" id="CP054492">
    <property type="protein sequence ID" value="QOY53062.1"/>
    <property type="molecule type" value="Genomic_DNA"/>
</dbReference>
<reference evidence="1 2" key="1">
    <citation type="submission" date="2020-05" db="EMBL/GenBank/DDBJ databases">
        <title>Sulfurimonas marisnigri, sp. nov., and Sulfurimonas baltica, sp. nov., manganese oxide reducing chemolithoautotrophs of the class Epsilonproteobacteria isolated from the pelagic redoxclines of the Black and Baltic Seas and emended description of the genus Sulfurimonas.</title>
        <authorList>
            <person name="Henkel J.V."/>
            <person name="Laudan C."/>
            <person name="Werner J."/>
            <person name="Neu T."/>
            <person name="Plewe S."/>
            <person name="Sproer C."/>
            <person name="Bunk B."/>
            <person name="Schulz-Vogt H.N."/>
        </authorList>
    </citation>
    <scope>NUCLEOTIDE SEQUENCE [LARGE SCALE GENOMIC DNA]</scope>
    <source>
        <strain evidence="1 2">GD2</strain>
    </source>
</reference>
<proteinExistence type="predicted"/>
<sequence>MIIKSLIITLSLTLSAMLFNSISWFESEQQKIIQINKEHIRDIRKLKKISQINTWLDDNIKPSIVSLPENDYLAEENLVSFFDSNAKNLNFKVNKYIYDQGVSKHLDVYYEIDRDNKAQLKALIEIQYQKGFIRFKELNVREKIITGEIQILQIYKGDNNES</sequence>
<evidence type="ECO:0000313" key="2">
    <source>
        <dbReference type="Proteomes" id="UP000593994"/>
    </source>
</evidence>
<name>A0A7S7LXB2_9BACT</name>
<accession>A0A7S7LXB2</accession>
<dbReference type="KEGG" id="sbal:HUE88_05120"/>